<keyword evidence="1" id="KW-1003">Cell membrane</keyword>
<dbReference type="PANTHER" id="PTHR48090">
    <property type="entry name" value="UNDECAPRENYL-PHOSPHATE 4-DEOXY-4-FORMAMIDO-L-ARABINOSE TRANSFERASE-RELATED"/>
    <property type="match status" value="1"/>
</dbReference>
<keyword evidence="4" id="KW-0812">Transmembrane</keyword>
<evidence type="ECO:0000256" key="4">
    <source>
        <dbReference type="ARBA" id="ARBA00022692"/>
    </source>
</evidence>
<proteinExistence type="predicted"/>
<evidence type="ECO:0000256" key="5">
    <source>
        <dbReference type="ARBA" id="ARBA00022985"/>
    </source>
</evidence>
<evidence type="ECO:0000256" key="6">
    <source>
        <dbReference type="ARBA" id="ARBA00022989"/>
    </source>
</evidence>
<dbReference type="GO" id="GO:0009103">
    <property type="term" value="P:lipopolysaccharide biosynthetic process"/>
    <property type="evidence" value="ECO:0007669"/>
    <property type="project" value="UniProtKB-KW"/>
</dbReference>
<evidence type="ECO:0000256" key="3">
    <source>
        <dbReference type="ARBA" id="ARBA00022679"/>
    </source>
</evidence>
<dbReference type="InterPro" id="IPR050256">
    <property type="entry name" value="Glycosyltransferase_2"/>
</dbReference>
<dbReference type="AlphaFoldDB" id="A0A829YNS9"/>
<evidence type="ECO:0000256" key="1">
    <source>
        <dbReference type="ARBA" id="ARBA00022475"/>
    </source>
</evidence>
<dbReference type="Gene3D" id="3.90.550.10">
    <property type="entry name" value="Spore Coat Polysaccharide Biosynthesis Protein SpsA, Chain A"/>
    <property type="match status" value="1"/>
</dbReference>
<protein>
    <submittedName>
        <fullName evidence="9">Dolichol-phosphate mannosyltransferase</fullName>
    </submittedName>
</protein>
<evidence type="ECO:0000256" key="2">
    <source>
        <dbReference type="ARBA" id="ARBA00022676"/>
    </source>
</evidence>
<dbReference type="GO" id="GO:0005886">
    <property type="term" value="C:plasma membrane"/>
    <property type="evidence" value="ECO:0007669"/>
    <property type="project" value="TreeGrafter"/>
</dbReference>
<keyword evidence="5" id="KW-0448">Lipopolysaccharide biosynthesis</keyword>
<dbReference type="InterPro" id="IPR001173">
    <property type="entry name" value="Glyco_trans_2-like"/>
</dbReference>
<dbReference type="CDD" id="cd04179">
    <property type="entry name" value="DPM_DPG-synthase_like"/>
    <property type="match status" value="1"/>
</dbReference>
<evidence type="ECO:0000313" key="9">
    <source>
        <dbReference type="EMBL" id="GFE84621.1"/>
    </source>
</evidence>
<keyword evidence="7" id="KW-0472">Membrane</keyword>
<keyword evidence="2 9" id="KW-0328">Glycosyltransferase</keyword>
<keyword evidence="3 9" id="KW-0808">Transferase</keyword>
<dbReference type="InterPro" id="IPR029044">
    <property type="entry name" value="Nucleotide-diphossugar_trans"/>
</dbReference>
<name>A0A829YNS9_9GAMM</name>
<reference evidence="10" key="1">
    <citation type="submission" date="2020-01" db="EMBL/GenBank/DDBJ databases">
        <title>'Steroidobacter agaridevorans' sp. nov., agar-degrading bacteria isolated from rhizosphere soils.</title>
        <authorList>
            <person name="Ikenaga M."/>
            <person name="Kataoka M."/>
            <person name="Murouchi A."/>
            <person name="Katsuragi S."/>
            <person name="Sakai M."/>
        </authorList>
    </citation>
    <scope>NUCLEOTIDE SEQUENCE [LARGE SCALE GENOMIC DNA]</scope>
    <source>
        <strain evidence="10">YU21-B</strain>
    </source>
</reference>
<sequence>MRMKLSVVIPVCNEADNVGPLAREIQAALVNHQPFEIIFVDDGSTDGTVAAIQAARAEGIPEIRLLEHSQRCGQSRAVCTGVEAARAEWIATLDGDGQNDPADIPELIKAVTAGDESLRLVMGNRTTRKDTWLRRISSRVANRVRGGLLRDGTPDTGCGIKLMHRATFMRLPWFNHMHRFLPALYQRAGARVVSVPVRHRPRTRGVSKYGLSNRLWVGIVDLFGVRWLILRNAPPIRIRESLPHE</sequence>
<keyword evidence="6" id="KW-1133">Transmembrane helix</keyword>
<dbReference type="RefSeq" id="WP_161816207.1">
    <property type="nucleotide sequence ID" value="NZ_BLJN01000009.1"/>
</dbReference>
<gene>
    <name evidence="9" type="primary">dpm1</name>
    <name evidence="9" type="ORF">GCM10011487_66210</name>
</gene>
<dbReference type="SUPFAM" id="SSF53448">
    <property type="entry name" value="Nucleotide-diphospho-sugar transferases"/>
    <property type="match status" value="1"/>
</dbReference>
<comment type="caution">
    <text evidence="9">The sequence shown here is derived from an EMBL/GenBank/DDBJ whole genome shotgun (WGS) entry which is preliminary data.</text>
</comment>
<evidence type="ECO:0000313" key="10">
    <source>
        <dbReference type="Proteomes" id="UP000445000"/>
    </source>
</evidence>
<evidence type="ECO:0000256" key="7">
    <source>
        <dbReference type="ARBA" id="ARBA00023136"/>
    </source>
</evidence>
<keyword evidence="10" id="KW-1185">Reference proteome</keyword>
<accession>A0A829YNS9</accession>
<dbReference type="Proteomes" id="UP000445000">
    <property type="component" value="Unassembled WGS sequence"/>
</dbReference>
<dbReference type="GO" id="GO:0099621">
    <property type="term" value="F:undecaprenyl-phosphate 4-deoxy-4-formamido-L-arabinose transferase activity"/>
    <property type="evidence" value="ECO:0007669"/>
    <property type="project" value="TreeGrafter"/>
</dbReference>
<dbReference type="FunFam" id="3.90.550.10:FF:000170">
    <property type="entry name" value="Dolichol-phosphate mannosyltransferase"/>
    <property type="match status" value="1"/>
</dbReference>
<dbReference type="PANTHER" id="PTHR48090:SF3">
    <property type="entry name" value="UNDECAPRENYL-PHOSPHATE 4-DEOXY-4-FORMAMIDO-L-ARABINOSE TRANSFERASE"/>
    <property type="match status" value="1"/>
</dbReference>
<feature type="domain" description="Glycosyltransferase 2-like" evidence="8">
    <location>
        <begin position="6"/>
        <end position="168"/>
    </location>
</feature>
<evidence type="ECO:0000259" key="8">
    <source>
        <dbReference type="Pfam" id="PF00535"/>
    </source>
</evidence>
<organism evidence="9 10">
    <name type="scientific">Steroidobacter agaridevorans</name>
    <dbReference type="NCBI Taxonomy" id="2695856"/>
    <lineage>
        <taxon>Bacteria</taxon>
        <taxon>Pseudomonadati</taxon>
        <taxon>Pseudomonadota</taxon>
        <taxon>Gammaproteobacteria</taxon>
        <taxon>Steroidobacterales</taxon>
        <taxon>Steroidobacteraceae</taxon>
        <taxon>Steroidobacter</taxon>
    </lineage>
</organism>
<dbReference type="Pfam" id="PF00535">
    <property type="entry name" value="Glycos_transf_2"/>
    <property type="match status" value="1"/>
</dbReference>
<dbReference type="EMBL" id="BLJN01000009">
    <property type="protein sequence ID" value="GFE84621.1"/>
    <property type="molecule type" value="Genomic_DNA"/>
</dbReference>